<dbReference type="InterPro" id="IPR001789">
    <property type="entry name" value="Sig_transdc_resp-reg_receiver"/>
</dbReference>
<sequence length="303" mass="34293">METKHKSLSECQVLVVDDEPGCRVLLCSLIEQYIPCDCVATGEEAIDYCLEHQPDLVVLDMEMPGMNGLEVCQALRDNPLTALIPVIFVTASMEDEIQNLCWEVRGDDFIRKPVNATTLLYRIKHHIRYKLQFELMEKLTFRDQLTGLYNRTYLSEEVPSILRQCIREQQPLAVIMLDVDDFKILNDSYGHLFGDVVLEKVALEIAQQLFRPTDIAIRYGGEEYLVILPDTDIKGGIYVADRILNSVREINIKNNVSYSDVLTLSAGIAASSQLMVDDLTPLLKVADENLYLAKNSGKARYIA</sequence>
<reference evidence="7 10" key="2">
    <citation type="submission" date="2023-11" db="EMBL/GenBank/DDBJ databases">
        <title>Plant-associative lifestyle of Vibrio porteresiae and its evolutionary dynamics.</title>
        <authorList>
            <person name="Rameshkumar N."/>
            <person name="Kirti K."/>
        </authorList>
    </citation>
    <scope>NUCLEOTIDE SEQUENCE [LARGE SCALE GENOMIC DNA]</scope>
    <source>
        <strain evidence="7 10">MSSRF38</strain>
    </source>
</reference>
<evidence type="ECO:0000313" key="9">
    <source>
        <dbReference type="Proteomes" id="UP000196125"/>
    </source>
</evidence>
<name>A0A1Y6IZ28_9VIBR</name>
<dbReference type="SUPFAM" id="SSF52172">
    <property type="entry name" value="CheY-like"/>
    <property type="match status" value="1"/>
</dbReference>
<evidence type="ECO:0000256" key="1">
    <source>
        <dbReference type="ARBA" id="ARBA00001946"/>
    </source>
</evidence>
<dbReference type="Proteomes" id="UP001283366">
    <property type="component" value="Unassembled WGS sequence"/>
</dbReference>
<dbReference type="InterPro" id="IPR029787">
    <property type="entry name" value="Nucleotide_cyclase"/>
</dbReference>
<dbReference type="PROSITE" id="PS50887">
    <property type="entry name" value="GGDEF"/>
    <property type="match status" value="1"/>
</dbReference>
<dbReference type="FunFam" id="3.30.70.270:FF:000001">
    <property type="entry name" value="Diguanylate cyclase domain protein"/>
    <property type="match status" value="1"/>
</dbReference>
<dbReference type="EMBL" id="FXXI01000014">
    <property type="protein sequence ID" value="SMS02925.1"/>
    <property type="molecule type" value="Genomic_DNA"/>
</dbReference>
<dbReference type="NCBIfam" id="TIGR00254">
    <property type="entry name" value="GGDEF"/>
    <property type="match status" value="1"/>
</dbReference>
<proteinExistence type="predicted"/>
<keyword evidence="4" id="KW-0597">Phosphoprotein</keyword>
<evidence type="ECO:0000256" key="2">
    <source>
        <dbReference type="ARBA" id="ARBA00012528"/>
    </source>
</evidence>
<organism evidence="8 9">
    <name type="scientific">Vibrio mangrovi</name>
    <dbReference type="NCBI Taxonomy" id="474394"/>
    <lineage>
        <taxon>Bacteria</taxon>
        <taxon>Pseudomonadati</taxon>
        <taxon>Pseudomonadota</taxon>
        <taxon>Gammaproteobacteria</taxon>
        <taxon>Vibrionales</taxon>
        <taxon>Vibrionaceae</taxon>
        <taxon>Vibrio</taxon>
    </lineage>
</organism>
<dbReference type="GO" id="GO:1902201">
    <property type="term" value="P:negative regulation of bacterial-type flagellum-dependent cell motility"/>
    <property type="evidence" value="ECO:0007669"/>
    <property type="project" value="TreeGrafter"/>
</dbReference>
<dbReference type="InterPro" id="IPR050469">
    <property type="entry name" value="Diguanylate_Cyclase"/>
</dbReference>
<evidence type="ECO:0000259" key="5">
    <source>
        <dbReference type="PROSITE" id="PS50110"/>
    </source>
</evidence>
<keyword evidence="7" id="KW-0808">Transferase</keyword>
<dbReference type="GO" id="GO:0052621">
    <property type="term" value="F:diguanylate cyclase activity"/>
    <property type="evidence" value="ECO:0007669"/>
    <property type="project" value="UniProtKB-EC"/>
</dbReference>
<dbReference type="InterPro" id="IPR011006">
    <property type="entry name" value="CheY-like_superfamily"/>
</dbReference>
<dbReference type="Gene3D" id="3.40.50.2300">
    <property type="match status" value="1"/>
</dbReference>
<evidence type="ECO:0000256" key="3">
    <source>
        <dbReference type="ARBA" id="ARBA00034247"/>
    </source>
</evidence>
<feature type="domain" description="Response regulatory" evidence="5">
    <location>
        <begin position="12"/>
        <end position="127"/>
    </location>
</feature>
<dbReference type="InterPro" id="IPR043128">
    <property type="entry name" value="Rev_trsase/Diguanyl_cyclase"/>
</dbReference>
<protein>
    <recommendedName>
        <fullName evidence="2">diguanylate cyclase</fullName>
        <ecNumber evidence="2">2.7.7.65</ecNumber>
    </recommendedName>
</protein>
<dbReference type="EMBL" id="JAWRCO010000002">
    <property type="protein sequence ID" value="MDW6005299.1"/>
    <property type="molecule type" value="Genomic_DNA"/>
</dbReference>
<dbReference type="GO" id="GO:0043709">
    <property type="term" value="P:cell adhesion involved in single-species biofilm formation"/>
    <property type="evidence" value="ECO:0007669"/>
    <property type="project" value="TreeGrafter"/>
</dbReference>
<dbReference type="PROSITE" id="PS50110">
    <property type="entry name" value="RESPONSE_REGULATORY"/>
    <property type="match status" value="1"/>
</dbReference>
<gene>
    <name evidence="8" type="primary">pleD_8</name>
    <name evidence="7" type="ORF">SBX37_20745</name>
    <name evidence="8" type="ORF">VIM7927_04287</name>
</gene>
<dbReference type="CDD" id="cd01949">
    <property type="entry name" value="GGDEF"/>
    <property type="match status" value="1"/>
</dbReference>
<dbReference type="GO" id="GO:0005886">
    <property type="term" value="C:plasma membrane"/>
    <property type="evidence" value="ECO:0007669"/>
    <property type="project" value="TreeGrafter"/>
</dbReference>
<dbReference type="GO" id="GO:0000160">
    <property type="term" value="P:phosphorelay signal transduction system"/>
    <property type="evidence" value="ECO:0007669"/>
    <property type="project" value="InterPro"/>
</dbReference>
<dbReference type="OrthoDB" id="9812260at2"/>
<keyword evidence="7" id="KW-0548">Nucleotidyltransferase</keyword>
<evidence type="ECO:0000313" key="7">
    <source>
        <dbReference type="EMBL" id="MDW6005299.1"/>
    </source>
</evidence>
<dbReference type="InterPro" id="IPR000160">
    <property type="entry name" value="GGDEF_dom"/>
</dbReference>
<feature type="domain" description="GGDEF" evidence="6">
    <location>
        <begin position="170"/>
        <end position="303"/>
    </location>
</feature>
<dbReference type="RefSeq" id="WP_087482920.1">
    <property type="nucleotide sequence ID" value="NZ_AP024884.1"/>
</dbReference>
<dbReference type="Gene3D" id="3.30.70.270">
    <property type="match status" value="1"/>
</dbReference>
<dbReference type="Proteomes" id="UP000196125">
    <property type="component" value="Unassembled WGS sequence"/>
</dbReference>
<comment type="catalytic activity">
    <reaction evidence="3">
        <text>2 GTP = 3',3'-c-di-GMP + 2 diphosphate</text>
        <dbReference type="Rhea" id="RHEA:24898"/>
        <dbReference type="ChEBI" id="CHEBI:33019"/>
        <dbReference type="ChEBI" id="CHEBI:37565"/>
        <dbReference type="ChEBI" id="CHEBI:58805"/>
        <dbReference type="EC" id="2.7.7.65"/>
    </reaction>
</comment>
<feature type="modified residue" description="4-aspartylphosphate" evidence="4">
    <location>
        <position position="60"/>
    </location>
</feature>
<dbReference type="EC" id="2.7.7.65" evidence="2"/>
<dbReference type="Pfam" id="PF00990">
    <property type="entry name" value="GGDEF"/>
    <property type="match status" value="1"/>
</dbReference>
<dbReference type="PANTHER" id="PTHR45138:SF9">
    <property type="entry name" value="DIGUANYLATE CYCLASE DGCM-RELATED"/>
    <property type="match status" value="1"/>
</dbReference>
<dbReference type="SUPFAM" id="SSF55073">
    <property type="entry name" value="Nucleotide cyclase"/>
    <property type="match status" value="1"/>
</dbReference>
<dbReference type="AlphaFoldDB" id="A0A1Y6IZ28"/>
<dbReference type="SMART" id="SM00448">
    <property type="entry name" value="REC"/>
    <property type="match status" value="1"/>
</dbReference>
<reference evidence="8 9" key="1">
    <citation type="submission" date="2017-05" db="EMBL/GenBank/DDBJ databases">
        <authorList>
            <person name="Song R."/>
            <person name="Chenine A.L."/>
            <person name="Ruprecht R.M."/>
        </authorList>
    </citation>
    <scope>NUCLEOTIDE SEQUENCE [LARGE SCALE GENOMIC DNA]</scope>
    <source>
        <strain evidence="8 9">CECT 7927</strain>
    </source>
</reference>
<evidence type="ECO:0000256" key="4">
    <source>
        <dbReference type="PROSITE-ProRule" id="PRU00169"/>
    </source>
</evidence>
<evidence type="ECO:0000313" key="10">
    <source>
        <dbReference type="Proteomes" id="UP001283366"/>
    </source>
</evidence>
<keyword evidence="10" id="KW-1185">Reference proteome</keyword>
<dbReference type="PANTHER" id="PTHR45138">
    <property type="entry name" value="REGULATORY COMPONENTS OF SENSORY TRANSDUCTION SYSTEM"/>
    <property type="match status" value="1"/>
</dbReference>
<accession>A0A1Y6IZ28</accession>
<comment type="cofactor">
    <cofactor evidence="1">
        <name>Mg(2+)</name>
        <dbReference type="ChEBI" id="CHEBI:18420"/>
    </cofactor>
</comment>
<dbReference type="Pfam" id="PF00072">
    <property type="entry name" value="Response_reg"/>
    <property type="match status" value="1"/>
</dbReference>
<evidence type="ECO:0000259" key="6">
    <source>
        <dbReference type="PROSITE" id="PS50887"/>
    </source>
</evidence>
<evidence type="ECO:0000313" key="8">
    <source>
        <dbReference type="EMBL" id="SMS02925.1"/>
    </source>
</evidence>
<dbReference type="SMART" id="SM00267">
    <property type="entry name" value="GGDEF"/>
    <property type="match status" value="1"/>
</dbReference>